<comment type="caution">
    <text evidence="1">The sequence shown here is derived from an EMBL/GenBank/DDBJ whole genome shotgun (WGS) entry which is preliminary data.</text>
</comment>
<sequence>MDGSLVRTLAEKGGIDKIGASWVQVGLDKEEILNTDYVNKHHQKKIYI</sequence>
<reference evidence="1 2" key="1">
    <citation type="submission" date="2021-06" db="EMBL/GenBank/DDBJ databases">
        <authorList>
            <person name="Kallberg Y."/>
            <person name="Tangrot J."/>
            <person name="Rosling A."/>
        </authorList>
    </citation>
    <scope>NUCLEOTIDE SEQUENCE [LARGE SCALE GENOMIC DNA]</scope>
    <source>
        <strain evidence="1 2">120-4 pot B 10/14</strain>
    </source>
</reference>
<dbReference type="EMBL" id="CAJVQB010000415">
    <property type="protein sequence ID" value="CAG8487462.1"/>
    <property type="molecule type" value="Genomic_DNA"/>
</dbReference>
<evidence type="ECO:0000313" key="1">
    <source>
        <dbReference type="EMBL" id="CAG8487462.1"/>
    </source>
</evidence>
<keyword evidence="2" id="KW-1185">Reference proteome</keyword>
<proteinExistence type="predicted"/>
<name>A0ABM8VZN9_GIGMA</name>
<accession>A0ABM8VZN9</accession>
<evidence type="ECO:0000313" key="2">
    <source>
        <dbReference type="Proteomes" id="UP000789901"/>
    </source>
</evidence>
<gene>
    <name evidence="1" type="ORF">GMARGA_LOCUS1551</name>
</gene>
<dbReference type="Proteomes" id="UP000789901">
    <property type="component" value="Unassembled WGS sequence"/>
</dbReference>
<protein>
    <submittedName>
        <fullName evidence="1">4127_t:CDS:1</fullName>
    </submittedName>
</protein>
<organism evidence="1 2">
    <name type="scientific">Gigaspora margarita</name>
    <dbReference type="NCBI Taxonomy" id="4874"/>
    <lineage>
        <taxon>Eukaryota</taxon>
        <taxon>Fungi</taxon>
        <taxon>Fungi incertae sedis</taxon>
        <taxon>Mucoromycota</taxon>
        <taxon>Glomeromycotina</taxon>
        <taxon>Glomeromycetes</taxon>
        <taxon>Diversisporales</taxon>
        <taxon>Gigasporaceae</taxon>
        <taxon>Gigaspora</taxon>
    </lineage>
</organism>